<accession>A0ACB7G4V4</accession>
<evidence type="ECO:0000313" key="1">
    <source>
        <dbReference type="EMBL" id="KAG8635329.1"/>
    </source>
</evidence>
<name>A0ACB7G4V4_MANES</name>
<comment type="caution">
    <text evidence="1">The sequence shown here is derived from an EMBL/GenBank/DDBJ whole genome shotgun (WGS) entry which is preliminary data.</text>
</comment>
<sequence length="274" mass="31199">MEGNEISWELNSVPALVRVEIMSFISSEMISNLSSDPLFSCIITLYTLILLYFPHALKICVSLILIVTALLILFLLRLGAIQSREPEKNEKKDCIESEENRDGNFHEEEKSGVLAKVDKWVVFQDETFCDPNSRSDFEVSFVEWNVRAPLEVIHEAYEGEEEDEDDNENNQDSDPTRSAALQRYPSLSMYYPDTDSDTSSDGDFSLNGVWDSPESVCFRWEEEDRAGLLIEIALESNSNDKKLSGLGSGFQVEEDNLIEIDLSPHKNEAFYRIN</sequence>
<protein>
    <submittedName>
        <fullName evidence="1">Uncharacterized protein</fullName>
    </submittedName>
</protein>
<gene>
    <name evidence="1" type="ORF">MANES_16G020500v8</name>
</gene>
<dbReference type="EMBL" id="CM004402">
    <property type="protein sequence ID" value="KAG8635329.1"/>
    <property type="molecule type" value="Genomic_DNA"/>
</dbReference>
<evidence type="ECO:0000313" key="2">
    <source>
        <dbReference type="Proteomes" id="UP000091857"/>
    </source>
</evidence>
<organism evidence="1 2">
    <name type="scientific">Manihot esculenta</name>
    <name type="common">Cassava</name>
    <name type="synonym">Jatropha manihot</name>
    <dbReference type="NCBI Taxonomy" id="3983"/>
    <lineage>
        <taxon>Eukaryota</taxon>
        <taxon>Viridiplantae</taxon>
        <taxon>Streptophyta</taxon>
        <taxon>Embryophyta</taxon>
        <taxon>Tracheophyta</taxon>
        <taxon>Spermatophyta</taxon>
        <taxon>Magnoliopsida</taxon>
        <taxon>eudicotyledons</taxon>
        <taxon>Gunneridae</taxon>
        <taxon>Pentapetalae</taxon>
        <taxon>rosids</taxon>
        <taxon>fabids</taxon>
        <taxon>Malpighiales</taxon>
        <taxon>Euphorbiaceae</taxon>
        <taxon>Crotonoideae</taxon>
        <taxon>Manihoteae</taxon>
        <taxon>Manihot</taxon>
    </lineage>
</organism>
<keyword evidence="2" id="KW-1185">Reference proteome</keyword>
<dbReference type="Proteomes" id="UP000091857">
    <property type="component" value="Chromosome 16"/>
</dbReference>
<reference evidence="2" key="1">
    <citation type="journal article" date="2016" name="Nat. Biotechnol.">
        <title>Sequencing wild and cultivated cassava and related species reveals extensive interspecific hybridization and genetic diversity.</title>
        <authorList>
            <person name="Bredeson J.V."/>
            <person name="Lyons J.B."/>
            <person name="Prochnik S.E."/>
            <person name="Wu G.A."/>
            <person name="Ha C.M."/>
            <person name="Edsinger-Gonzales E."/>
            <person name="Grimwood J."/>
            <person name="Schmutz J."/>
            <person name="Rabbi I.Y."/>
            <person name="Egesi C."/>
            <person name="Nauluvula P."/>
            <person name="Lebot V."/>
            <person name="Ndunguru J."/>
            <person name="Mkamilo G."/>
            <person name="Bart R.S."/>
            <person name="Setter T.L."/>
            <person name="Gleadow R.M."/>
            <person name="Kulakow P."/>
            <person name="Ferguson M.E."/>
            <person name="Rounsley S."/>
            <person name="Rokhsar D.S."/>
        </authorList>
    </citation>
    <scope>NUCLEOTIDE SEQUENCE [LARGE SCALE GENOMIC DNA]</scope>
    <source>
        <strain evidence="2">cv. AM560-2</strain>
    </source>
</reference>
<proteinExistence type="predicted"/>